<accession>A0A4R4ZWR9</accession>
<reference evidence="1 2" key="1">
    <citation type="submission" date="2019-03" db="EMBL/GenBank/DDBJ databases">
        <title>Draft genome sequences of novel Actinobacteria.</title>
        <authorList>
            <person name="Sahin N."/>
            <person name="Ay H."/>
            <person name="Saygin H."/>
        </authorList>
    </citation>
    <scope>NUCLEOTIDE SEQUENCE [LARGE SCALE GENOMIC DNA]</scope>
    <source>
        <strain evidence="1 2">H3C3</strain>
    </source>
</reference>
<dbReference type="RefSeq" id="WP_131903372.1">
    <property type="nucleotide sequence ID" value="NZ_SMKU01000516.1"/>
</dbReference>
<dbReference type="EMBL" id="SMKU01000516">
    <property type="protein sequence ID" value="TDD62806.1"/>
    <property type="molecule type" value="Genomic_DNA"/>
</dbReference>
<sequence length="74" mass="8654">MAGTRIVFVWRIVIHHIADENGNRKILTYEKEDDARSRFEEFRDYWGTGRNGNGHTYKLVHPTSNLVAESFDSQ</sequence>
<protein>
    <submittedName>
        <fullName evidence="1">Uncharacterized protein</fullName>
    </submittedName>
</protein>
<dbReference type="AlphaFoldDB" id="A0A4R4ZWR9"/>
<evidence type="ECO:0000313" key="1">
    <source>
        <dbReference type="EMBL" id="TDD62806.1"/>
    </source>
</evidence>
<gene>
    <name evidence="1" type="ORF">E1298_44315</name>
</gene>
<keyword evidence="2" id="KW-1185">Reference proteome</keyword>
<evidence type="ECO:0000313" key="2">
    <source>
        <dbReference type="Proteomes" id="UP000294513"/>
    </source>
</evidence>
<comment type="caution">
    <text evidence="1">The sequence shown here is derived from an EMBL/GenBank/DDBJ whole genome shotgun (WGS) entry which is preliminary data.</text>
</comment>
<dbReference type="Proteomes" id="UP000294513">
    <property type="component" value="Unassembled WGS sequence"/>
</dbReference>
<proteinExistence type="predicted"/>
<organism evidence="1 2">
    <name type="scientific">Actinomadura rubrisoli</name>
    <dbReference type="NCBI Taxonomy" id="2530368"/>
    <lineage>
        <taxon>Bacteria</taxon>
        <taxon>Bacillati</taxon>
        <taxon>Actinomycetota</taxon>
        <taxon>Actinomycetes</taxon>
        <taxon>Streptosporangiales</taxon>
        <taxon>Thermomonosporaceae</taxon>
        <taxon>Actinomadura</taxon>
    </lineage>
</organism>
<name>A0A4R4ZWR9_9ACTN</name>